<gene>
    <name evidence="1" type="ORF">GMARGA_LOCUS45751</name>
</gene>
<protein>
    <submittedName>
        <fullName evidence="1">40009_t:CDS:1</fullName>
    </submittedName>
</protein>
<feature type="non-terminal residue" evidence="1">
    <location>
        <position position="50"/>
    </location>
</feature>
<keyword evidence="2" id="KW-1185">Reference proteome</keyword>
<name>A0ABN7XQE3_GIGMA</name>
<comment type="caution">
    <text evidence="1">The sequence shown here is derived from an EMBL/GenBank/DDBJ whole genome shotgun (WGS) entry which is preliminary data.</text>
</comment>
<dbReference type="Proteomes" id="UP000789901">
    <property type="component" value="Unassembled WGS sequence"/>
</dbReference>
<sequence>TGRNTETPMEGVNQEPTLNEMQLEEQTLEQEFMQDSAEGKDQDNLSLQGE</sequence>
<feature type="non-terminal residue" evidence="1">
    <location>
        <position position="1"/>
    </location>
</feature>
<organism evidence="1 2">
    <name type="scientific">Gigaspora margarita</name>
    <dbReference type="NCBI Taxonomy" id="4874"/>
    <lineage>
        <taxon>Eukaryota</taxon>
        <taxon>Fungi</taxon>
        <taxon>Fungi incertae sedis</taxon>
        <taxon>Mucoromycota</taxon>
        <taxon>Glomeromycotina</taxon>
        <taxon>Glomeromycetes</taxon>
        <taxon>Diversisporales</taxon>
        <taxon>Gigasporaceae</taxon>
        <taxon>Gigaspora</taxon>
    </lineage>
</organism>
<evidence type="ECO:0000313" key="1">
    <source>
        <dbReference type="EMBL" id="CAG8856930.1"/>
    </source>
</evidence>
<evidence type="ECO:0000313" key="2">
    <source>
        <dbReference type="Proteomes" id="UP000789901"/>
    </source>
</evidence>
<dbReference type="EMBL" id="CAJVQB010165455">
    <property type="protein sequence ID" value="CAG8856930.1"/>
    <property type="molecule type" value="Genomic_DNA"/>
</dbReference>
<proteinExistence type="predicted"/>
<accession>A0ABN7XQE3</accession>
<reference evidence="1 2" key="1">
    <citation type="submission" date="2021-06" db="EMBL/GenBank/DDBJ databases">
        <authorList>
            <person name="Kallberg Y."/>
            <person name="Tangrot J."/>
            <person name="Rosling A."/>
        </authorList>
    </citation>
    <scope>NUCLEOTIDE SEQUENCE [LARGE SCALE GENOMIC DNA]</scope>
    <source>
        <strain evidence="1 2">120-4 pot B 10/14</strain>
    </source>
</reference>